<organism evidence="14 15">
    <name type="scientific">Desulfolithobacter dissulfuricans</name>
    <dbReference type="NCBI Taxonomy" id="2795293"/>
    <lineage>
        <taxon>Bacteria</taxon>
        <taxon>Pseudomonadati</taxon>
        <taxon>Thermodesulfobacteriota</taxon>
        <taxon>Desulfobulbia</taxon>
        <taxon>Desulfobulbales</taxon>
        <taxon>Desulfobulbaceae</taxon>
        <taxon>Desulfolithobacter</taxon>
    </lineage>
</organism>
<dbReference type="InterPro" id="IPR003660">
    <property type="entry name" value="HAMP_dom"/>
</dbReference>
<dbReference type="SMART" id="SM00304">
    <property type="entry name" value="HAMP"/>
    <property type="match status" value="1"/>
</dbReference>
<evidence type="ECO:0000256" key="2">
    <source>
        <dbReference type="ARBA" id="ARBA00004370"/>
    </source>
</evidence>
<dbReference type="SUPFAM" id="SSF158472">
    <property type="entry name" value="HAMP domain-like"/>
    <property type="match status" value="1"/>
</dbReference>
<evidence type="ECO:0000259" key="13">
    <source>
        <dbReference type="PROSITE" id="PS50885"/>
    </source>
</evidence>
<dbReference type="CDD" id="cd00075">
    <property type="entry name" value="HATPase"/>
    <property type="match status" value="1"/>
</dbReference>
<keyword evidence="15" id="KW-1185">Reference proteome</keyword>
<keyword evidence="5" id="KW-0808">Transferase</keyword>
<feature type="domain" description="Histidine kinase" evidence="12">
    <location>
        <begin position="249"/>
        <end position="465"/>
    </location>
</feature>
<dbReference type="SUPFAM" id="SSF47384">
    <property type="entry name" value="Homodimeric domain of signal transducing histidine kinase"/>
    <property type="match status" value="1"/>
</dbReference>
<keyword evidence="10 11" id="KW-0472">Membrane</keyword>
<evidence type="ECO:0000313" key="15">
    <source>
        <dbReference type="Proteomes" id="UP001063350"/>
    </source>
</evidence>
<dbReference type="CDD" id="cd00082">
    <property type="entry name" value="HisKA"/>
    <property type="match status" value="1"/>
</dbReference>
<evidence type="ECO:0000256" key="4">
    <source>
        <dbReference type="ARBA" id="ARBA00022553"/>
    </source>
</evidence>
<dbReference type="Gene3D" id="6.10.340.10">
    <property type="match status" value="1"/>
</dbReference>
<evidence type="ECO:0000256" key="9">
    <source>
        <dbReference type="ARBA" id="ARBA00023012"/>
    </source>
</evidence>
<dbReference type="PROSITE" id="PS50109">
    <property type="entry name" value="HIS_KIN"/>
    <property type="match status" value="1"/>
</dbReference>
<dbReference type="PRINTS" id="PR00344">
    <property type="entry name" value="BCTRLSENSOR"/>
</dbReference>
<evidence type="ECO:0000256" key="3">
    <source>
        <dbReference type="ARBA" id="ARBA00012438"/>
    </source>
</evidence>
<evidence type="ECO:0000259" key="12">
    <source>
        <dbReference type="PROSITE" id="PS50109"/>
    </source>
</evidence>
<evidence type="ECO:0000313" key="14">
    <source>
        <dbReference type="EMBL" id="BCO09486.1"/>
    </source>
</evidence>
<feature type="domain" description="HAMP" evidence="13">
    <location>
        <begin position="188"/>
        <end position="241"/>
    </location>
</feature>
<dbReference type="PANTHER" id="PTHR45436">
    <property type="entry name" value="SENSOR HISTIDINE KINASE YKOH"/>
    <property type="match status" value="1"/>
</dbReference>
<dbReference type="CDD" id="cd06225">
    <property type="entry name" value="HAMP"/>
    <property type="match status" value="1"/>
</dbReference>
<gene>
    <name evidence="14" type="ORF">GF1_18620</name>
</gene>
<keyword evidence="4" id="KW-0597">Phosphoprotein</keyword>
<dbReference type="InterPro" id="IPR050428">
    <property type="entry name" value="TCS_sensor_his_kinase"/>
</dbReference>
<dbReference type="PANTHER" id="PTHR45436:SF5">
    <property type="entry name" value="SENSOR HISTIDINE KINASE TRCS"/>
    <property type="match status" value="1"/>
</dbReference>
<reference evidence="14" key="1">
    <citation type="submission" date="2020-12" db="EMBL/GenBank/DDBJ databases">
        <title>Desulfobium dissulfuricans gen. nov., sp. nov., a novel mesophilic, sulfate-reducing bacterium isolated from a deep-sea hydrothermal vent.</title>
        <authorList>
            <person name="Hashimoto Y."/>
            <person name="Tame A."/>
            <person name="Sawayama S."/>
            <person name="Miyazaki J."/>
            <person name="Takai K."/>
            <person name="Nakagawa S."/>
        </authorList>
    </citation>
    <scope>NUCLEOTIDE SEQUENCE</scope>
    <source>
        <strain evidence="14">GF1</strain>
    </source>
</reference>
<dbReference type="InterPro" id="IPR005467">
    <property type="entry name" value="His_kinase_dom"/>
</dbReference>
<proteinExistence type="predicted"/>
<dbReference type="Pfam" id="PF00512">
    <property type="entry name" value="HisKA"/>
    <property type="match status" value="1"/>
</dbReference>
<evidence type="ECO:0000256" key="8">
    <source>
        <dbReference type="ARBA" id="ARBA00022989"/>
    </source>
</evidence>
<dbReference type="PROSITE" id="PS50885">
    <property type="entry name" value="HAMP"/>
    <property type="match status" value="1"/>
</dbReference>
<dbReference type="GO" id="GO:0000155">
    <property type="term" value="F:phosphorelay sensor kinase activity"/>
    <property type="evidence" value="ECO:0007669"/>
    <property type="project" value="InterPro"/>
</dbReference>
<dbReference type="Proteomes" id="UP001063350">
    <property type="component" value="Chromosome"/>
</dbReference>
<evidence type="ECO:0000256" key="1">
    <source>
        <dbReference type="ARBA" id="ARBA00000085"/>
    </source>
</evidence>
<dbReference type="KEGG" id="ddu:GF1_18620"/>
<dbReference type="SMART" id="SM00388">
    <property type="entry name" value="HisKA"/>
    <property type="match status" value="1"/>
</dbReference>
<keyword evidence="7 14" id="KW-0418">Kinase</keyword>
<evidence type="ECO:0000256" key="6">
    <source>
        <dbReference type="ARBA" id="ARBA00022692"/>
    </source>
</evidence>
<feature type="transmembrane region" description="Helical" evidence="11">
    <location>
        <begin position="164"/>
        <end position="186"/>
    </location>
</feature>
<dbReference type="GO" id="GO:0005886">
    <property type="term" value="C:plasma membrane"/>
    <property type="evidence" value="ECO:0007669"/>
    <property type="project" value="TreeGrafter"/>
</dbReference>
<name>A0A915UA02_9BACT</name>
<dbReference type="SMART" id="SM00387">
    <property type="entry name" value="HATPase_c"/>
    <property type="match status" value="1"/>
</dbReference>
<sequence length="478" mass="54379">MKIRNRITLWITASGLVASLLFSLVVSYEMIEQPYDLLDEELDIQAHTLISGLEPQSGKLQRDLTENTMLSSLTRPYWIKIFNEQQELIYASDMVRFTDLPLDPKRSRYTVSTTMPAKTINLEQDDNDEVAFRVRIFTIPVAGHSYLVQIARPIEKLDEEIFDLLISLLIGLACSAAVMVGLGYYVSGRILKPISAINSLAREITDKTLDKRIPLGKNRDELYELSSSLNHMFDRLQYSFQHQKEFLANASHELKTPIAMQRLFFDEALQLSELPDNFRKQLVQQSRILCRMDRLVKNLLDLSALELQAACDPEELDLVELTATVFTEFEDIIRANNIELSLELPGSAFIRADGEKIKRVLINLIDNAIKYNHPEEGRIECRITTENKGIWLEIYNSGPGMPADQLERVFDQFYRVEKSRSTALGGAGLGLTIVKRIIEMHGGTITMESEAGSWTRVRVFFPTLQTDKKRSDSAPLNA</sequence>
<dbReference type="Gene3D" id="3.30.565.10">
    <property type="entry name" value="Histidine kinase-like ATPase, C-terminal domain"/>
    <property type="match status" value="1"/>
</dbReference>
<evidence type="ECO:0000256" key="7">
    <source>
        <dbReference type="ARBA" id="ARBA00022777"/>
    </source>
</evidence>
<comment type="catalytic activity">
    <reaction evidence="1">
        <text>ATP + protein L-histidine = ADP + protein N-phospho-L-histidine.</text>
        <dbReference type="EC" id="2.7.13.3"/>
    </reaction>
</comment>
<dbReference type="EC" id="2.7.13.3" evidence="3"/>
<dbReference type="Pfam" id="PF02518">
    <property type="entry name" value="HATPase_c"/>
    <property type="match status" value="1"/>
</dbReference>
<dbReference type="FunFam" id="3.30.565.10:FF:000006">
    <property type="entry name" value="Sensor histidine kinase WalK"/>
    <property type="match status" value="1"/>
</dbReference>
<evidence type="ECO:0000256" key="10">
    <source>
        <dbReference type="ARBA" id="ARBA00023136"/>
    </source>
</evidence>
<evidence type="ECO:0000256" key="5">
    <source>
        <dbReference type="ARBA" id="ARBA00022679"/>
    </source>
</evidence>
<dbReference type="SUPFAM" id="SSF55874">
    <property type="entry name" value="ATPase domain of HSP90 chaperone/DNA topoisomerase II/histidine kinase"/>
    <property type="match status" value="1"/>
</dbReference>
<dbReference type="EMBL" id="AP024233">
    <property type="protein sequence ID" value="BCO09486.1"/>
    <property type="molecule type" value="Genomic_DNA"/>
</dbReference>
<comment type="subcellular location">
    <subcellularLocation>
        <location evidence="2">Membrane</location>
    </subcellularLocation>
</comment>
<keyword evidence="9" id="KW-0902">Two-component regulatory system</keyword>
<dbReference type="InterPro" id="IPR036890">
    <property type="entry name" value="HATPase_C_sf"/>
</dbReference>
<dbReference type="InterPro" id="IPR036097">
    <property type="entry name" value="HisK_dim/P_sf"/>
</dbReference>
<keyword evidence="8 11" id="KW-1133">Transmembrane helix</keyword>
<dbReference type="Gene3D" id="1.10.287.130">
    <property type="match status" value="1"/>
</dbReference>
<dbReference type="Pfam" id="PF00672">
    <property type="entry name" value="HAMP"/>
    <property type="match status" value="1"/>
</dbReference>
<keyword evidence="6 11" id="KW-0812">Transmembrane</keyword>
<dbReference type="InterPro" id="IPR003594">
    <property type="entry name" value="HATPase_dom"/>
</dbReference>
<accession>A0A915UA02</accession>
<dbReference type="InterPro" id="IPR003661">
    <property type="entry name" value="HisK_dim/P_dom"/>
</dbReference>
<dbReference type="AlphaFoldDB" id="A0A915UA02"/>
<protein>
    <recommendedName>
        <fullName evidence="3">histidine kinase</fullName>
        <ecNumber evidence="3">2.7.13.3</ecNumber>
    </recommendedName>
</protein>
<dbReference type="InterPro" id="IPR004358">
    <property type="entry name" value="Sig_transdc_His_kin-like_C"/>
</dbReference>
<evidence type="ECO:0000256" key="11">
    <source>
        <dbReference type="SAM" id="Phobius"/>
    </source>
</evidence>